<keyword evidence="5" id="KW-0614">Plasmid</keyword>
<keyword evidence="6" id="KW-1185">Reference proteome</keyword>
<organism evidence="5 6">
    <name type="scientific">Hymenobacter canadensis</name>
    <dbReference type="NCBI Taxonomy" id="2999067"/>
    <lineage>
        <taxon>Bacteria</taxon>
        <taxon>Pseudomonadati</taxon>
        <taxon>Bacteroidota</taxon>
        <taxon>Cytophagia</taxon>
        <taxon>Cytophagales</taxon>
        <taxon>Hymenobacteraceae</taxon>
        <taxon>Hymenobacter</taxon>
    </lineage>
</organism>
<evidence type="ECO:0000313" key="5">
    <source>
        <dbReference type="EMBL" id="WBA44138.1"/>
    </source>
</evidence>
<dbReference type="InterPro" id="IPR011006">
    <property type="entry name" value="CheY-like_superfamily"/>
</dbReference>
<geneLocation type="plasmid" evidence="5 6">
    <name>unnamed1</name>
</geneLocation>
<accession>A0ABY7LYW2</accession>
<keyword evidence="1 5" id="KW-0238">DNA-binding</keyword>
<dbReference type="PANTHER" id="PTHR48111">
    <property type="entry name" value="REGULATOR OF RPOS"/>
    <property type="match status" value="1"/>
</dbReference>
<evidence type="ECO:0000313" key="6">
    <source>
        <dbReference type="Proteomes" id="UP001211005"/>
    </source>
</evidence>
<dbReference type="SUPFAM" id="SSF52172">
    <property type="entry name" value="CheY-like"/>
    <property type="match status" value="1"/>
</dbReference>
<dbReference type="PROSITE" id="PS50110">
    <property type="entry name" value="RESPONSE_REGULATORY"/>
    <property type="match status" value="1"/>
</dbReference>
<feature type="domain" description="HTH LytTR-type" evidence="4">
    <location>
        <begin position="165"/>
        <end position="267"/>
    </location>
</feature>
<name>A0ABY7LYW2_9BACT</name>
<dbReference type="PROSITE" id="PS50930">
    <property type="entry name" value="HTH_LYTTR"/>
    <property type="match status" value="1"/>
</dbReference>
<evidence type="ECO:0000259" key="4">
    <source>
        <dbReference type="PROSITE" id="PS50930"/>
    </source>
</evidence>
<dbReference type="InterPro" id="IPR039420">
    <property type="entry name" value="WalR-like"/>
</dbReference>
<dbReference type="Gene3D" id="3.40.50.2300">
    <property type="match status" value="1"/>
</dbReference>
<dbReference type="Pfam" id="PF00072">
    <property type="entry name" value="Response_reg"/>
    <property type="match status" value="1"/>
</dbReference>
<feature type="modified residue" description="4-aspartylphosphate" evidence="2">
    <location>
        <position position="55"/>
    </location>
</feature>
<dbReference type="InterPro" id="IPR007492">
    <property type="entry name" value="LytTR_DNA-bd_dom"/>
</dbReference>
<gene>
    <name evidence="5" type="ORF">O3303_19810</name>
</gene>
<dbReference type="EMBL" id="CP114768">
    <property type="protein sequence ID" value="WBA44138.1"/>
    <property type="molecule type" value="Genomic_DNA"/>
</dbReference>
<evidence type="ECO:0000256" key="1">
    <source>
        <dbReference type="ARBA" id="ARBA00023125"/>
    </source>
</evidence>
<dbReference type="PANTHER" id="PTHR48111:SF69">
    <property type="entry name" value="RESPONSE REGULATOR RECEIVER"/>
    <property type="match status" value="1"/>
</dbReference>
<proteinExistence type="predicted"/>
<dbReference type="RefSeq" id="WP_269562170.1">
    <property type="nucleotide sequence ID" value="NZ_CP114768.1"/>
</dbReference>
<dbReference type="SMART" id="SM00448">
    <property type="entry name" value="REC"/>
    <property type="match status" value="1"/>
</dbReference>
<dbReference type="SMART" id="SM00850">
    <property type="entry name" value="LytTR"/>
    <property type="match status" value="1"/>
</dbReference>
<dbReference type="GO" id="GO:0003677">
    <property type="term" value="F:DNA binding"/>
    <property type="evidence" value="ECO:0007669"/>
    <property type="project" value="UniProtKB-KW"/>
</dbReference>
<dbReference type="Proteomes" id="UP001211005">
    <property type="component" value="Plasmid unnamed1"/>
</dbReference>
<protein>
    <submittedName>
        <fullName evidence="5">LytTR family DNA-binding domain-containing protein</fullName>
    </submittedName>
</protein>
<dbReference type="Pfam" id="PF04397">
    <property type="entry name" value="LytTR"/>
    <property type="match status" value="1"/>
</dbReference>
<evidence type="ECO:0000259" key="3">
    <source>
        <dbReference type="PROSITE" id="PS50110"/>
    </source>
</evidence>
<reference evidence="5 6" key="1">
    <citation type="submission" date="2022-12" db="EMBL/GenBank/DDBJ databases">
        <title>Hymenobacter canadensis sp. nov. isolated from lake water of the Cambridge Bay, Canada.</title>
        <authorList>
            <person name="Kim W.H."/>
            <person name="Lee Y.M."/>
        </authorList>
    </citation>
    <scope>NUCLEOTIDE SEQUENCE [LARGE SCALE GENOMIC DNA]</scope>
    <source>
        <strain evidence="5 6">PAMC 29467</strain>
        <plasmid evidence="5 6">unnamed1</plasmid>
    </source>
</reference>
<sequence length="268" mass="29913">MQVLIIEDEYAAARSLQRLLSEVRPQAQVLDQLESVVDAVAWLAANPAPELIFMDIHLADGSSFEIFRRTTVTSPVIFVTAFDEHALEAFRANGIDYLLKPLTRADLQRSLDKFDALRQSPPPGVAPPAPAGPPVPDFAQLLRSVQQQLNGGAAAYKSSWLIPHKTKLIPVATADVAYFAIRHGLVFLTTLTGQEYQMEHPLDELESQVDPRLFFRANRQVLFARPSLVALEPYFNGRMQLYLRPESREEVIVSKPKVTELKNWVAGG</sequence>
<dbReference type="InterPro" id="IPR001789">
    <property type="entry name" value="Sig_transdc_resp-reg_receiver"/>
</dbReference>
<keyword evidence="2" id="KW-0597">Phosphoprotein</keyword>
<evidence type="ECO:0000256" key="2">
    <source>
        <dbReference type="PROSITE-ProRule" id="PRU00169"/>
    </source>
</evidence>
<feature type="domain" description="Response regulatory" evidence="3">
    <location>
        <begin position="2"/>
        <end position="115"/>
    </location>
</feature>